<evidence type="ECO:0000313" key="2">
    <source>
        <dbReference type="EMBL" id="GAA0249655.1"/>
    </source>
</evidence>
<evidence type="ECO:0000313" key="3">
    <source>
        <dbReference type="Proteomes" id="UP001500967"/>
    </source>
</evidence>
<organism evidence="2 3">
    <name type="scientific">Cryptosporangium japonicum</name>
    <dbReference type="NCBI Taxonomy" id="80872"/>
    <lineage>
        <taxon>Bacteria</taxon>
        <taxon>Bacillati</taxon>
        <taxon>Actinomycetota</taxon>
        <taxon>Actinomycetes</taxon>
        <taxon>Cryptosporangiales</taxon>
        <taxon>Cryptosporangiaceae</taxon>
        <taxon>Cryptosporangium</taxon>
    </lineage>
</organism>
<accession>A0ABN0UGN4</accession>
<reference evidence="2 3" key="1">
    <citation type="journal article" date="2019" name="Int. J. Syst. Evol. Microbiol.">
        <title>The Global Catalogue of Microorganisms (GCM) 10K type strain sequencing project: providing services to taxonomists for standard genome sequencing and annotation.</title>
        <authorList>
            <consortium name="The Broad Institute Genomics Platform"/>
            <consortium name="The Broad Institute Genome Sequencing Center for Infectious Disease"/>
            <person name="Wu L."/>
            <person name="Ma J."/>
        </authorList>
    </citation>
    <scope>NUCLEOTIDE SEQUENCE [LARGE SCALE GENOMIC DNA]</scope>
    <source>
        <strain evidence="2 3">JCM 10425</strain>
    </source>
</reference>
<dbReference type="EMBL" id="BAAAGX010000015">
    <property type="protein sequence ID" value="GAA0249655.1"/>
    <property type="molecule type" value="Genomic_DNA"/>
</dbReference>
<comment type="caution">
    <text evidence="2">The sequence shown here is derived from an EMBL/GenBank/DDBJ whole genome shotgun (WGS) entry which is preliminary data.</text>
</comment>
<evidence type="ECO:0000256" key="1">
    <source>
        <dbReference type="SAM" id="MobiDB-lite"/>
    </source>
</evidence>
<protein>
    <submittedName>
        <fullName evidence="2">Uncharacterized protein</fullName>
    </submittedName>
</protein>
<feature type="region of interest" description="Disordered" evidence="1">
    <location>
        <begin position="1"/>
        <end position="103"/>
    </location>
</feature>
<feature type="compositionally biased region" description="Basic and acidic residues" evidence="1">
    <location>
        <begin position="32"/>
        <end position="48"/>
    </location>
</feature>
<proteinExistence type="predicted"/>
<dbReference type="Proteomes" id="UP001500967">
    <property type="component" value="Unassembled WGS sequence"/>
</dbReference>
<gene>
    <name evidence="2" type="ORF">GCM10009539_38610</name>
</gene>
<sequence length="103" mass="11042">MPPAYGRRATHNRYPQNADPSPLIPATQPTVKEARAADPGHPTDRERGSSALIPATQPTAKETGARCPRPPTDRGKDPSTLLQATNRPRDNGMCGPSHRLASI</sequence>
<name>A0ABN0UGN4_9ACTN</name>
<keyword evidence="3" id="KW-1185">Reference proteome</keyword>